<keyword evidence="12" id="KW-0229">DNA integration</keyword>
<keyword evidence="8" id="KW-0255">Endonuclease</keyword>
<dbReference type="InterPro" id="IPR039537">
    <property type="entry name" value="Retrotran_Ty1/copia-like"/>
</dbReference>
<evidence type="ECO:0000256" key="1">
    <source>
        <dbReference type="ARBA" id="ARBA00002180"/>
    </source>
</evidence>
<evidence type="ECO:0000256" key="14">
    <source>
        <dbReference type="ARBA" id="ARBA00022932"/>
    </source>
</evidence>
<keyword evidence="9" id="KW-0378">Hydrolase</keyword>
<comment type="function">
    <text evidence="1">The aspartyl protease (PR) mediates the proteolytic cleavages of the Gag and Gag-Pol polyproteins after assembly of the VLP.</text>
</comment>
<keyword evidence="15" id="KW-0917">Virion maturation</keyword>
<keyword evidence="17" id="KW-0511">Multifunctional enzyme</keyword>
<dbReference type="Proteomes" id="UP001286313">
    <property type="component" value="Unassembled WGS sequence"/>
</dbReference>
<dbReference type="InterPro" id="IPR001584">
    <property type="entry name" value="Integrase_cat-core"/>
</dbReference>
<keyword evidence="16" id="KW-0233">DNA recombination</keyword>
<proteinExistence type="predicted"/>
<dbReference type="Pfam" id="PF13976">
    <property type="entry name" value="gag_pre-integrs"/>
    <property type="match status" value="1"/>
</dbReference>
<keyword evidence="14" id="KW-0239">DNA-directed DNA polymerase</keyword>
<evidence type="ECO:0000256" key="8">
    <source>
        <dbReference type="ARBA" id="ARBA00022759"/>
    </source>
</evidence>
<dbReference type="GO" id="GO:0006508">
    <property type="term" value="P:proteolysis"/>
    <property type="evidence" value="ECO:0007669"/>
    <property type="project" value="UniProtKB-KW"/>
</dbReference>
<dbReference type="PANTHER" id="PTHR42648">
    <property type="entry name" value="TRANSPOSASE, PUTATIVE-RELATED"/>
    <property type="match status" value="1"/>
</dbReference>
<dbReference type="GO" id="GO:0003964">
    <property type="term" value="F:RNA-directed DNA polymerase activity"/>
    <property type="evidence" value="ECO:0007669"/>
    <property type="project" value="UniProtKB-KW"/>
</dbReference>
<dbReference type="GO" id="GO:0006310">
    <property type="term" value="P:DNA recombination"/>
    <property type="evidence" value="ECO:0007669"/>
    <property type="project" value="UniProtKB-KW"/>
</dbReference>
<protein>
    <recommendedName>
        <fullName evidence="19">Integrase catalytic domain-containing protein</fullName>
    </recommendedName>
</protein>
<dbReference type="PANTHER" id="PTHR42648:SF11">
    <property type="entry name" value="TRANSPOSON TY4-P GAG-POL POLYPROTEIN"/>
    <property type="match status" value="1"/>
</dbReference>
<organism evidence="20 21">
    <name type="scientific">Petrolisthes cinctipes</name>
    <name type="common">Flat porcelain crab</name>
    <dbReference type="NCBI Taxonomy" id="88211"/>
    <lineage>
        <taxon>Eukaryota</taxon>
        <taxon>Metazoa</taxon>
        <taxon>Ecdysozoa</taxon>
        <taxon>Arthropoda</taxon>
        <taxon>Crustacea</taxon>
        <taxon>Multicrustacea</taxon>
        <taxon>Malacostraca</taxon>
        <taxon>Eumalacostraca</taxon>
        <taxon>Eucarida</taxon>
        <taxon>Decapoda</taxon>
        <taxon>Pleocyemata</taxon>
        <taxon>Anomura</taxon>
        <taxon>Galatheoidea</taxon>
        <taxon>Porcellanidae</taxon>
        <taxon>Petrolisthes</taxon>
    </lineage>
</organism>
<reference evidence="20" key="1">
    <citation type="submission" date="2023-10" db="EMBL/GenBank/DDBJ databases">
        <title>Genome assemblies of two species of porcelain crab, Petrolisthes cinctipes and Petrolisthes manimaculis (Anomura: Porcellanidae).</title>
        <authorList>
            <person name="Angst P."/>
        </authorList>
    </citation>
    <scope>NUCLEOTIDE SEQUENCE</scope>
    <source>
        <strain evidence="20">PB745_01</strain>
        <tissue evidence="20">Gill</tissue>
    </source>
</reference>
<keyword evidence="14" id="KW-0548">Nucleotidyltransferase</keyword>
<evidence type="ECO:0000256" key="5">
    <source>
        <dbReference type="ARBA" id="ARBA00022723"/>
    </source>
</evidence>
<comment type="caution">
    <text evidence="20">The sequence shown here is derived from an EMBL/GenBank/DDBJ whole genome shotgun (WGS) entry which is preliminary data.</text>
</comment>
<dbReference type="InterPro" id="IPR012337">
    <property type="entry name" value="RNaseH-like_sf"/>
</dbReference>
<evidence type="ECO:0000256" key="13">
    <source>
        <dbReference type="ARBA" id="ARBA00022918"/>
    </source>
</evidence>
<evidence type="ECO:0000256" key="2">
    <source>
        <dbReference type="ARBA" id="ARBA00022612"/>
    </source>
</evidence>
<feature type="compositionally biased region" description="Basic and acidic residues" evidence="18">
    <location>
        <begin position="464"/>
        <end position="513"/>
    </location>
</feature>
<dbReference type="InterPro" id="IPR025724">
    <property type="entry name" value="GAG-pre-integrase_dom"/>
</dbReference>
<dbReference type="AlphaFoldDB" id="A0AAE1GFB1"/>
<dbReference type="PROSITE" id="PS50994">
    <property type="entry name" value="INTEGRASE"/>
    <property type="match status" value="1"/>
</dbReference>
<dbReference type="GO" id="GO:0046872">
    <property type="term" value="F:metal ion binding"/>
    <property type="evidence" value="ECO:0007669"/>
    <property type="project" value="UniProtKB-KW"/>
</dbReference>
<evidence type="ECO:0000256" key="18">
    <source>
        <dbReference type="SAM" id="MobiDB-lite"/>
    </source>
</evidence>
<dbReference type="SUPFAM" id="SSF53098">
    <property type="entry name" value="Ribonuclease H-like"/>
    <property type="match status" value="1"/>
</dbReference>
<dbReference type="GO" id="GO:0003676">
    <property type="term" value="F:nucleic acid binding"/>
    <property type="evidence" value="ECO:0007669"/>
    <property type="project" value="InterPro"/>
</dbReference>
<dbReference type="GO" id="GO:0015074">
    <property type="term" value="P:DNA integration"/>
    <property type="evidence" value="ECO:0007669"/>
    <property type="project" value="UniProtKB-KW"/>
</dbReference>
<dbReference type="Pfam" id="PF22936">
    <property type="entry name" value="Pol_BBD"/>
    <property type="match status" value="1"/>
</dbReference>
<evidence type="ECO:0000256" key="12">
    <source>
        <dbReference type="ARBA" id="ARBA00022908"/>
    </source>
</evidence>
<dbReference type="InterPro" id="IPR043502">
    <property type="entry name" value="DNA/RNA_pol_sf"/>
</dbReference>
<sequence length="812" mass="91886">MTDLGATGYGPRSRLLFNGDEEKYELWEVKFMGHLRLQKLHEVLTATTPDPENNARVYAELVQLLDDTSLSLVIREAKDDGKKAIKILREYYMGTSKPRIISLYTELTSLKMEGNESVTDYLIKAEKAATSLKSANEVACTKPSLGINDDCGKLLVDCGATSHIIIDKSKFVKFDKNFEAMNQTIELADGSRSSGVVLGKGVASVKICDTNGNVHNVELRNALYIPTYKQDIFSVKAATKRGASVIFTPKNAELLAPDGTKFDIETHQKLYFLNNVSVKSNTGTHNVEEWHKILGHCNIKDVIKLENVVKGMKISSKKTFNCEACTLGKMTQYRNREPDEKPTEKLELIHCDLAGPIDPPAREGFKYAITFVDDYSGVIMVYFLKHKSDTVAATERFLADSAPYGHVKKIRTDNGTEFTSAECQGVLFRISPLYRRMPKQDNIKRVRCVKFSQEQGATNDAVEEYARPVPETEDKHSEEDEEDHNIKEERGENQDTKQERVSKEGREERRYPERLRTKPGHLEDYILDDDDEVSAAKYSVDYCYRVADIPRTYEEAVSSPEHQLWYGAMKEEVNALNENDTYELVPLPEGKTVIGGKWVYAVKLGPNNTEKHKARYVAKGYSQVKDVDYGETFSPTARHTSIRMLMQLAAQEGMKVHQMDVKTAYLNADIDYEIYLEQPEGFVKKNEKGEHLVCKLKKSLYGLKQSGRNWNSTLQKFLNDQKFNQSAAENCLYTKFEGDNVTMILVWADDIIIAASNDGALQVIKKALKDRFKMKDLGQLSWYLGIEFTFNPDGSTGEVQRIDEVLRVTVSS</sequence>
<keyword evidence="5" id="KW-0479">Metal-binding</keyword>
<keyword evidence="6" id="KW-0547">Nucleotide-binding</keyword>
<evidence type="ECO:0000313" key="20">
    <source>
        <dbReference type="EMBL" id="KAK3890702.1"/>
    </source>
</evidence>
<dbReference type="GO" id="GO:0042575">
    <property type="term" value="C:DNA polymerase complex"/>
    <property type="evidence" value="ECO:0007669"/>
    <property type="project" value="UniProtKB-ARBA"/>
</dbReference>
<keyword evidence="14" id="KW-0808">Transferase</keyword>
<keyword evidence="3" id="KW-0645">Protease</keyword>
<evidence type="ECO:0000256" key="7">
    <source>
        <dbReference type="ARBA" id="ARBA00022750"/>
    </source>
</evidence>
<keyword evidence="2" id="KW-1188">Viral release from host cell</keyword>
<dbReference type="Gene3D" id="3.30.420.10">
    <property type="entry name" value="Ribonuclease H-like superfamily/Ribonuclease H"/>
    <property type="match status" value="1"/>
</dbReference>
<dbReference type="GO" id="GO:0003887">
    <property type="term" value="F:DNA-directed DNA polymerase activity"/>
    <property type="evidence" value="ECO:0007669"/>
    <property type="project" value="UniProtKB-KW"/>
</dbReference>
<evidence type="ECO:0000256" key="3">
    <source>
        <dbReference type="ARBA" id="ARBA00022670"/>
    </source>
</evidence>
<feature type="region of interest" description="Disordered" evidence="18">
    <location>
        <begin position="459"/>
        <end position="513"/>
    </location>
</feature>
<feature type="domain" description="Integrase catalytic" evidence="19">
    <location>
        <begin position="338"/>
        <end position="471"/>
    </location>
</feature>
<evidence type="ECO:0000313" key="21">
    <source>
        <dbReference type="Proteomes" id="UP001286313"/>
    </source>
</evidence>
<name>A0AAE1GFB1_PETCI</name>
<keyword evidence="7" id="KW-0064">Aspartyl protease</keyword>
<dbReference type="Pfam" id="PF00665">
    <property type="entry name" value="rve"/>
    <property type="match status" value="1"/>
</dbReference>
<evidence type="ECO:0000256" key="4">
    <source>
        <dbReference type="ARBA" id="ARBA00022722"/>
    </source>
</evidence>
<dbReference type="EMBL" id="JAWQEG010000398">
    <property type="protein sequence ID" value="KAK3890702.1"/>
    <property type="molecule type" value="Genomic_DNA"/>
</dbReference>
<dbReference type="Pfam" id="PF07727">
    <property type="entry name" value="RVT_2"/>
    <property type="match status" value="1"/>
</dbReference>
<dbReference type="SUPFAM" id="SSF56672">
    <property type="entry name" value="DNA/RNA polymerases"/>
    <property type="match status" value="1"/>
</dbReference>
<dbReference type="InterPro" id="IPR013103">
    <property type="entry name" value="RVT_2"/>
</dbReference>
<dbReference type="InterPro" id="IPR036397">
    <property type="entry name" value="RNaseH_sf"/>
</dbReference>
<gene>
    <name evidence="20" type="ORF">Pcinc_005365</name>
</gene>
<dbReference type="InterPro" id="IPR054722">
    <property type="entry name" value="PolX-like_BBD"/>
</dbReference>
<evidence type="ECO:0000256" key="15">
    <source>
        <dbReference type="ARBA" id="ARBA00023113"/>
    </source>
</evidence>
<evidence type="ECO:0000256" key="6">
    <source>
        <dbReference type="ARBA" id="ARBA00022741"/>
    </source>
</evidence>
<keyword evidence="21" id="KW-1185">Reference proteome</keyword>
<accession>A0AAE1GFB1</accession>
<evidence type="ECO:0000256" key="16">
    <source>
        <dbReference type="ARBA" id="ARBA00023172"/>
    </source>
</evidence>
<keyword evidence="13" id="KW-0695">RNA-directed DNA polymerase</keyword>
<dbReference type="GO" id="GO:0005524">
    <property type="term" value="F:ATP binding"/>
    <property type="evidence" value="ECO:0007669"/>
    <property type="project" value="UniProtKB-KW"/>
</dbReference>
<keyword evidence="11" id="KW-0460">Magnesium</keyword>
<keyword evidence="10" id="KW-0067">ATP-binding</keyword>
<evidence type="ECO:0000256" key="11">
    <source>
        <dbReference type="ARBA" id="ARBA00022842"/>
    </source>
</evidence>
<evidence type="ECO:0000256" key="10">
    <source>
        <dbReference type="ARBA" id="ARBA00022840"/>
    </source>
</evidence>
<evidence type="ECO:0000256" key="17">
    <source>
        <dbReference type="ARBA" id="ARBA00023268"/>
    </source>
</evidence>
<evidence type="ECO:0000256" key="9">
    <source>
        <dbReference type="ARBA" id="ARBA00022801"/>
    </source>
</evidence>
<dbReference type="GO" id="GO:0004519">
    <property type="term" value="F:endonuclease activity"/>
    <property type="evidence" value="ECO:0007669"/>
    <property type="project" value="UniProtKB-KW"/>
</dbReference>
<evidence type="ECO:0000259" key="19">
    <source>
        <dbReference type="PROSITE" id="PS50994"/>
    </source>
</evidence>
<keyword evidence="4" id="KW-0540">Nuclease</keyword>
<dbReference type="GO" id="GO:0004190">
    <property type="term" value="F:aspartic-type endopeptidase activity"/>
    <property type="evidence" value="ECO:0007669"/>
    <property type="project" value="UniProtKB-KW"/>
</dbReference>